<proteinExistence type="predicted"/>
<comment type="caution">
    <text evidence="5">The sequence shown here is derived from an EMBL/GenBank/DDBJ whole genome shotgun (WGS) entry which is preliminary data.</text>
</comment>
<dbReference type="SUPFAM" id="SSF46894">
    <property type="entry name" value="C-terminal effector domain of the bipartite response regulators"/>
    <property type="match status" value="1"/>
</dbReference>
<sequence length="194" mass="20661">VGGLGGAAEVVGELADGISGADAPSAQAALLTAQAVLARSREAADEADRLLDAALSTLKDAGLRYEEALAAERLGRWRCERSAAGGARLLEDALRSYGSMRADRDIARVTRIMRQNGVSIPYPWRGGRPSHGRTLSSREHEVALLAAGGKTNQEIATELFLSRRTVESHISSVLRKLGYLSRKELAALQLAADE</sequence>
<dbReference type="InterPro" id="IPR036388">
    <property type="entry name" value="WH-like_DNA-bd_sf"/>
</dbReference>
<dbReference type="PANTHER" id="PTHR44688:SF16">
    <property type="entry name" value="DNA-BINDING TRANSCRIPTIONAL ACTIVATOR DEVR_DOSR"/>
    <property type="match status" value="1"/>
</dbReference>
<keyword evidence="3" id="KW-0804">Transcription</keyword>
<evidence type="ECO:0000313" key="6">
    <source>
        <dbReference type="Proteomes" id="UP000309128"/>
    </source>
</evidence>
<dbReference type="InterPro" id="IPR016032">
    <property type="entry name" value="Sig_transdc_resp-reg_C-effctor"/>
</dbReference>
<dbReference type="PRINTS" id="PR00038">
    <property type="entry name" value="HTHLUXR"/>
</dbReference>
<dbReference type="OrthoDB" id="483at2"/>
<evidence type="ECO:0000256" key="3">
    <source>
        <dbReference type="ARBA" id="ARBA00023163"/>
    </source>
</evidence>
<dbReference type="RefSeq" id="WP_138674044.1">
    <property type="nucleotide sequence ID" value="NZ_VCKY01000398.1"/>
</dbReference>
<gene>
    <name evidence="5" type="ORF">ETD86_52245</name>
</gene>
<dbReference type="PANTHER" id="PTHR44688">
    <property type="entry name" value="DNA-BINDING TRANSCRIPTIONAL ACTIVATOR DEVR_DOSR"/>
    <property type="match status" value="1"/>
</dbReference>
<dbReference type="SMART" id="SM00421">
    <property type="entry name" value="HTH_LUXR"/>
    <property type="match status" value="1"/>
</dbReference>
<evidence type="ECO:0000256" key="1">
    <source>
        <dbReference type="ARBA" id="ARBA00023015"/>
    </source>
</evidence>
<feature type="domain" description="HTH luxR-type" evidence="4">
    <location>
        <begin position="128"/>
        <end position="193"/>
    </location>
</feature>
<evidence type="ECO:0000313" key="5">
    <source>
        <dbReference type="EMBL" id="TMR06895.1"/>
    </source>
</evidence>
<dbReference type="GO" id="GO:0006355">
    <property type="term" value="P:regulation of DNA-templated transcription"/>
    <property type="evidence" value="ECO:0007669"/>
    <property type="project" value="InterPro"/>
</dbReference>
<keyword evidence="2" id="KW-0238">DNA-binding</keyword>
<reference evidence="5 6" key="1">
    <citation type="submission" date="2019-05" db="EMBL/GenBank/DDBJ databases">
        <title>Draft genome sequence of Nonomuraea turkmeniaca DSM 43926.</title>
        <authorList>
            <person name="Saricaoglu S."/>
            <person name="Isik K."/>
        </authorList>
    </citation>
    <scope>NUCLEOTIDE SEQUENCE [LARGE SCALE GENOMIC DNA]</scope>
    <source>
        <strain evidence="5 6">DSM 43926</strain>
    </source>
</reference>
<keyword evidence="1" id="KW-0805">Transcription regulation</keyword>
<dbReference type="Pfam" id="PF00196">
    <property type="entry name" value="GerE"/>
    <property type="match status" value="1"/>
</dbReference>
<dbReference type="PROSITE" id="PS50043">
    <property type="entry name" value="HTH_LUXR_2"/>
    <property type="match status" value="1"/>
</dbReference>
<evidence type="ECO:0000259" key="4">
    <source>
        <dbReference type="PROSITE" id="PS50043"/>
    </source>
</evidence>
<keyword evidence="6" id="KW-1185">Reference proteome</keyword>
<dbReference type="EMBL" id="VCKY01000398">
    <property type="protein sequence ID" value="TMR06895.1"/>
    <property type="molecule type" value="Genomic_DNA"/>
</dbReference>
<organism evidence="5 6">
    <name type="scientific">Nonomuraea turkmeniaca</name>
    <dbReference type="NCBI Taxonomy" id="103838"/>
    <lineage>
        <taxon>Bacteria</taxon>
        <taxon>Bacillati</taxon>
        <taxon>Actinomycetota</taxon>
        <taxon>Actinomycetes</taxon>
        <taxon>Streptosporangiales</taxon>
        <taxon>Streptosporangiaceae</taxon>
        <taxon>Nonomuraea</taxon>
    </lineage>
</organism>
<dbReference type="PROSITE" id="PS00622">
    <property type="entry name" value="HTH_LUXR_1"/>
    <property type="match status" value="1"/>
</dbReference>
<dbReference type="Proteomes" id="UP000309128">
    <property type="component" value="Unassembled WGS sequence"/>
</dbReference>
<dbReference type="AlphaFoldDB" id="A0A5S4EV89"/>
<evidence type="ECO:0000256" key="2">
    <source>
        <dbReference type="ARBA" id="ARBA00023125"/>
    </source>
</evidence>
<dbReference type="CDD" id="cd06170">
    <property type="entry name" value="LuxR_C_like"/>
    <property type="match status" value="1"/>
</dbReference>
<dbReference type="InterPro" id="IPR000792">
    <property type="entry name" value="Tscrpt_reg_LuxR_C"/>
</dbReference>
<name>A0A5S4EV89_9ACTN</name>
<dbReference type="Gene3D" id="1.10.10.10">
    <property type="entry name" value="Winged helix-like DNA-binding domain superfamily/Winged helix DNA-binding domain"/>
    <property type="match status" value="1"/>
</dbReference>
<dbReference type="GO" id="GO:0003677">
    <property type="term" value="F:DNA binding"/>
    <property type="evidence" value="ECO:0007669"/>
    <property type="project" value="UniProtKB-KW"/>
</dbReference>
<accession>A0A5S4EV89</accession>
<protein>
    <submittedName>
        <fullName evidence="5">Helix-turn-helix transcriptional regulator</fullName>
    </submittedName>
</protein>
<feature type="non-terminal residue" evidence="5">
    <location>
        <position position="1"/>
    </location>
</feature>